<organism evidence="10 11">
    <name type="scientific">Dorcoceras hygrometricum</name>
    <dbReference type="NCBI Taxonomy" id="472368"/>
    <lineage>
        <taxon>Eukaryota</taxon>
        <taxon>Viridiplantae</taxon>
        <taxon>Streptophyta</taxon>
        <taxon>Embryophyta</taxon>
        <taxon>Tracheophyta</taxon>
        <taxon>Spermatophyta</taxon>
        <taxon>Magnoliopsida</taxon>
        <taxon>eudicotyledons</taxon>
        <taxon>Gunneridae</taxon>
        <taxon>Pentapetalae</taxon>
        <taxon>asterids</taxon>
        <taxon>lamiids</taxon>
        <taxon>Lamiales</taxon>
        <taxon>Gesneriaceae</taxon>
        <taxon>Didymocarpoideae</taxon>
        <taxon>Trichosporeae</taxon>
        <taxon>Loxocarpinae</taxon>
        <taxon>Dorcoceras</taxon>
    </lineage>
</organism>
<dbReference type="GO" id="GO:0045910">
    <property type="term" value="P:negative regulation of DNA recombination"/>
    <property type="evidence" value="ECO:0007669"/>
    <property type="project" value="TreeGrafter"/>
</dbReference>
<feature type="compositionally biased region" description="Low complexity" evidence="8">
    <location>
        <begin position="226"/>
        <end position="235"/>
    </location>
</feature>
<dbReference type="GO" id="GO:0006334">
    <property type="term" value="P:nucleosome assembly"/>
    <property type="evidence" value="ECO:0007669"/>
    <property type="project" value="InterPro"/>
</dbReference>
<keyword evidence="3" id="KW-0007">Acetylation</keyword>
<evidence type="ECO:0000256" key="3">
    <source>
        <dbReference type="ARBA" id="ARBA00022990"/>
    </source>
</evidence>
<dbReference type="OrthoDB" id="1110759at2759"/>
<evidence type="ECO:0000256" key="4">
    <source>
        <dbReference type="ARBA" id="ARBA00023125"/>
    </source>
</evidence>
<feature type="region of interest" description="Disordered" evidence="8">
    <location>
        <begin position="1"/>
        <end position="30"/>
    </location>
</feature>
<dbReference type="GO" id="GO:0000786">
    <property type="term" value="C:nucleosome"/>
    <property type="evidence" value="ECO:0007669"/>
    <property type="project" value="InterPro"/>
</dbReference>
<feature type="compositionally biased region" description="Pro residues" evidence="8">
    <location>
        <begin position="113"/>
        <end position="127"/>
    </location>
</feature>
<evidence type="ECO:0000256" key="7">
    <source>
        <dbReference type="ARBA" id="ARBA00076335"/>
    </source>
</evidence>
<feature type="compositionally biased region" description="Low complexity" evidence="8">
    <location>
        <begin position="1"/>
        <end position="17"/>
    </location>
</feature>
<keyword evidence="5" id="KW-0539">Nucleus</keyword>
<feature type="compositionally biased region" description="Pro residues" evidence="8">
    <location>
        <begin position="18"/>
        <end position="30"/>
    </location>
</feature>
<dbReference type="Proteomes" id="UP000250235">
    <property type="component" value="Unassembled WGS sequence"/>
</dbReference>
<dbReference type="SUPFAM" id="SSF46785">
    <property type="entry name" value="Winged helix' DNA-binding domain"/>
    <property type="match status" value="1"/>
</dbReference>
<feature type="domain" description="H15" evidence="9">
    <location>
        <begin position="29"/>
        <end position="98"/>
    </location>
</feature>
<dbReference type="InterPro" id="IPR005818">
    <property type="entry name" value="Histone_H1/H5_H15"/>
</dbReference>
<evidence type="ECO:0000313" key="11">
    <source>
        <dbReference type="Proteomes" id="UP000250235"/>
    </source>
</evidence>
<keyword evidence="2" id="KW-0677">Repeat</keyword>
<evidence type="ECO:0000256" key="1">
    <source>
        <dbReference type="ARBA" id="ARBA00004604"/>
    </source>
</evidence>
<evidence type="ECO:0000256" key="2">
    <source>
        <dbReference type="ARBA" id="ARBA00022737"/>
    </source>
</evidence>
<evidence type="ECO:0000256" key="6">
    <source>
        <dbReference type="ARBA" id="ARBA00068571"/>
    </source>
</evidence>
<keyword evidence="4" id="KW-0238">DNA-binding</keyword>
<evidence type="ECO:0000256" key="8">
    <source>
        <dbReference type="SAM" id="MobiDB-lite"/>
    </source>
</evidence>
<dbReference type="GO" id="GO:0005730">
    <property type="term" value="C:nucleolus"/>
    <property type="evidence" value="ECO:0007669"/>
    <property type="project" value="UniProtKB-SubCell"/>
</dbReference>
<protein>
    <recommendedName>
        <fullName evidence="6">HMG-Y-related protein A</fullName>
    </recommendedName>
    <alternativeName>
        <fullName evidence="7">High mobility group A protein</fullName>
    </alternativeName>
</protein>
<proteinExistence type="predicted"/>
<evidence type="ECO:0000256" key="5">
    <source>
        <dbReference type="ARBA" id="ARBA00023242"/>
    </source>
</evidence>
<comment type="subcellular location">
    <subcellularLocation>
        <location evidence="1">Nucleus</location>
        <location evidence="1">Nucleolus</location>
    </subcellularLocation>
</comment>
<dbReference type="PRINTS" id="PR00929">
    <property type="entry name" value="ATHOOK"/>
</dbReference>
<dbReference type="InterPro" id="IPR036388">
    <property type="entry name" value="WH-like_DNA-bd_sf"/>
</dbReference>
<name>A0A2Z7ACR1_9LAMI</name>
<reference evidence="10 11" key="1">
    <citation type="journal article" date="2015" name="Proc. Natl. Acad. Sci. U.S.A.">
        <title>The resurrection genome of Boea hygrometrica: A blueprint for survival of dehydration.</title>
        <authorList>
            <person name="Xiao L."/>
            <person name="Yang G."/>
            <person name="Zhang L."/>
            <person name="Yang X."/>
            <person name="Zhao S."/>
            <person name="Ji Z."/>
            <person name="Zhou Q."/>
            <person name="Hu M."/>
            <person name="Wang Y."/>
            <person name="Chen M."/>
            <person name="Xu Y."/>
            <person name="Jin H."/>
            <person name="Xiao X."/>
            <person name="Hu G."/>
            <person name="Bao F."/>
            <person name="Hu Y."/>
            <person name="Wan P."/>
            <person name="Li L."/>
            <person name="Deng X."/>
            <person name="Kuang T."/>
            <person name="Xiang C."/>
            <person name="Zhu J.K."/>
            <person name="Oliver M.J."/>
            <person name="He Y."/>
        </authorList>
    </citation>
    <scope>NUCLEOTIDE SEQUENCE [LARGE SCALE GENOMIC DNA]</scope>
    <source>
        <strain evidence="11">cv. XS01</strain>
    </source>
</reference>
<dbReference type="GO" id="GO:0030261">
    <property type="term" value="P:chromosome condensation"/>
    <property type="evidence" value="ECO:0007669"/>
    <property type="project" value="TreeGrafter"/>
</dbReference>
<sequence length="235" mass="24883">MAAEEQQSFNPQFAAQPQPQPPTQVFPPMLPQYPEMILTAIEELNEKNGSNKTSISKHIESTYGNLPPAHSTLLTHHLNRMKSSGQLVFFKNNYLKPDPNSPPRRGRGRPPKPKAPIPPGTVLPPPRPRGRPPKSRDPSDPPPPPKPKPASGATSVSGKKRGRPPKVAAEQVPIDTLPPSTSTTGGAPRGRGKPPKDAAEQVPTDAPAPSTTGGAPRGRGRPPKVKPAVATPVGA</sequence>
<dbReference type="InterPro" id="IPR017956">
    <property type="entry name" value="AT_hook_DNA-bd_motif"/>
</dbReference>
<dbReference type="PANTHER" id="PTHR11467:SF103">
    <property type="entry name" value="HMG-Y-RELATED PROTEIN A"/>
    <property type="match status" value="1"/>
</dbReference>
<dbReference type="EMBL" id="KV016685">
    <property type="protein sequence ID" value="KZV19543.1"/>
    <property type="molecule type" value="Genomic_DNA"/>
</dbReference>
<evidence type="ECO:0000259" key="9">
    <source>
        <dbReference type="PROSITE" id="PS51504"/>
    </source>
</evidence>
<dbReference type="PROSITE" id="PS51504">
    <property type="entry name" value="H15"/>
    <property type="match status" value="1"/>
</dbReference>
<dbReference type="Pfam" id="PF00538">
    <property type="entry name" value="Linker_histone"/>
    <property type="match status" value="1"/>
</dbReference>
<gene>
    <name evidence="10" type="ORF">F511_06405</name>
</gene>
<feature type="region of interest" description="Disordered" evidence="8">
    <location>
        <begin position="92"/>
        <end position="235"/>
    </location>
</feature>
<dbReference type="AlphaFoldDB" id="A0A2Z7ACR1"/>
<dbReference type="SMART" id="SM00384">
    <property type="entry name" value="AT_hook"/>
    <property type="match status" value="5"/>
</dbReference>
<dbReference type="PANTHER" id="PTHR11467">
    <property type="entry name" value="HISTONE H1"/>
    <property type="match status" value="1"/>
</dbReference>
<dbReference type="FunFam" id="1.10.10.10:FF:000537">
    <property type="entry name" value="HMG-Y-related protein A"/>
    <property type="match status" value="1"/>
</dbReference>
<dbReference type="Gene3D" id="1.10.10.10">
    <property type="entry name" value="Winged helix-like DNA-binding domain superfamily/Winged helix DNA-binding domain"/>
    <property type="match status" value="1"/>
</dbReference>
<accession>A0A2Z7ACR1</accession>
<dbReference type="InterPro" id="IPR036390">
    <property type="entry name" value="WH_DNA-bd_sf"/>
</dbReference>
<dbReference type="GO" id="GO:0003690">
    <property type="term" value="F:double-stranded DNA binding"/>
    <property type="evidence" value="ECO:0007669"/>
    <property type="project" value="TreeGrafter"/>
</dbReference>
<evidence type="ECO:0000313" key="10">
    <source>
        <dbReference type="EMBL" id="KZV19543.1"/>
    </source>
</evidence>
<dbReference type="SMART" id="SM00526">
    <property type="entry name" value="H15"/>
    <property type="match status" value="1"/>
</dbReference>
<dbReference type="GO" id="GO:0031492">
    <property type="term" value="F:nucleosomal DNA binding"/>
    <property type="evidence" value="ECO:0007669"/>
    <property type="project" value="TreeGrafter"/>
</dbReference>
<keyword evidence="11" id="KW-1185">Reference proteome</keyword>